<dbReference type="Gene3D" id="1.10.240.10">
    <property type="entry name" value="Tyrosyl-Transfer RNA Synthetase"/>
    <property type="match status" value="1"/>
</dbReference>
<evidence type="ECO:0000256" key="7">
    <source>
        <dbReference type="ARBA" id="ARBA00033323"/>
    </source>
</evidence>
<dbReference type="OrthoDB" id="337870at2759"/>
<dbReference type="Pfam" id="PF00579">
    <property type="entry name" value="tRNA-synt_1b"/>
    <property type="match status" value="1"/>
</dbReference>
<keyword evidence="12" id="KW-1185">Reference proteome</keyword>
<dbReference type="PROSITE" id="PS50889">
    <property type="entry name" value="S4"/>
    <property type="match status" value="1"/>
</dbReference>
<keyword evidence="6 10" id="KW-0030">Aminoacyl-tRNA synthetase</keyword>
<organism evidence="11 12">
    <name type="scientific">Lachancea meyersii CBS 8951</name>
    <dbReference type="NCBI Taxonomy" id="1266667"/>
    <lineage>
        <taxon>Eukaryota</taxon>
        <taxon>Fungi</taxon>
        <taxon>Dikarya</taxon>
        <taxon>Ascomycota</taxon>
        <taxon>Saccharomycotina</taxon>
        <taxon>Saccharomycetes</taxon>
        <taxon>Saccharomycetales</taxon>
        <taxon>Saccharomycetaceae</taxon>
        <taxon>Lachancea</taxon>
    </lineage>
</organism>
<dbReference type="InterPro" id="IPR036986">
    <property type="entry name" value="S4_RNA-bd_sf"/>
</dbReference>
<gene>
    <name evidence="11" type="ORF">LAME_0H06986G</name>
</gene>
<dbReference type="InterPro" id="IPR002305">
    <property type="entry name" value="aa-tRNA-synth_Ic"/>
</dbReference>
<dbReference type="AlphaFoldDB" id="A0A1G4KEN2"/>
<evidence type="ECO:0000256" key="8">
    <source>
        <dbReference type="ARBA" id="ARBA00048248"/>
    </source>
</evidence>
<dbReference type="PRINTS" id="PR01040">
    <property type="entry name" value="TRNASYNTHTYR"/>
</dbReference>
<comment type="catalytic activity">
    <reaction evidence="8 10">
        <text>tRNA(Tyr) + L-tyrosine + ATP = L-tyrosyl-tRNA(Tyr) + AMP + diphosphate + H(+)</text>
        <dbReference type="Rhea" id="RHEA:10220"/>
        <dbReference type="Rhea" id="RHEA-COMP:9706"/>
        <dbReference type="Rhea" id="RHEA-COMP:9707"/>
        <dbReference type="ChEBI" id="CHEBI:15378"/>
        <dbReference type="ChEBI" id="CHEBI:30616"/>
        <dbReference type="ChEBI" id="CHEBI:33019"/>
        <dbReference type="ChEBI" id="CHEBI:58315"/>
        <dbReference type="ChEBI" id="CHEBI:78442"/>
        <dbReference type="ChEBI" id="CHEBI:78536"/>
        <dbReference type="ChEBI" id="CHEBI:456215"/>
        <dbReference type="EC" id="6.1.1.1"/>
    </reaction>
</comment>
<keyword evidence="4 10" id="KW-0067">ATP-binding</keyword>
<dbReference type="InterPro" id="IPR024088">
    <property type="entry name" value="Tyr-tRNA-ligase_bac-type"/>
</dbReference>
<proteinExistence type="inferred from homology"/>
<dbReference type="SUPFAM" id="SSF52374">
    <property type="entry name" value="Nucleotidylyl transferase"/>
    <property type="match status" value="1"/>
</dbReference>
<dbReference type="Gene3D" id="3.40.50.620">
    <property type="entry name" value="HUPs"/>
    <property type="match status" value="1"/>
</dbReference>
<dbReference type="GO" id="GO:0005739">
    <property type="term" value="C:mitochondrion"/>
    <property type="evidence" value="ECO:0007669"/>
    <property type="project" value="TreeGrafter"/>
</dbReference>
<dbReference type="Proteomes" id="UP000191144">
    <property type="component" value="Chromosome H"/>
</dbReference>
<sequence length="469" mass="52525">MLKNASVKMFFPRSLASTNGLRLFQRSIGSVNVLQTLRNRGLLAQVSEPESLLEQKLLNGDKIGLYCGADPTAKSLHLGNLLPLMVLLHFYIAGHDVYTVVGGATGQVGDPSGRSTERVALENSERLSNISKIQLQLRSFFERGLEYYNYKHKETSAKIGRAIHTNNNNWWSDMKMLDFLAMYGRHIRVNTMLSRDSVSSRLDGKDGIGFNEFTYQILQAYDFYHLNKTCDVTVQVGGNDQWGNITAGIDLIGRIGTKSKKEDHAFGLTVPLLTTSTGEKFGKSAGNAVFIDPQITTPFEMYQYFMRTTDEDVGKLLRTFTLLSNDFIEETIHSGSQNPKERSAQKLLAREVVDLVHGVGRGQDAETISEVLYGTRKLELRASDILRTFQDAGILIRCDRGLPLDQIIVHATGCSKSAARRKLKQGSIYIGPERTKVLEYSVDLESFYIDDRVLILRTGKQTCYVIEIN</sequence>
<evidence type="ECO:0000256" key="6">
    <source>
        <dbReference type="ARBA" id="ARBA00023146"/>
    </source>
</evidence>
<dbReference type="PANTHER" id="PTHR11766">
    <property type="entry name" value="TYROSYL-TRNA SYNTHETASE"/>
    <property type="match status" value="1"/>
</dbReference>
<dbReference type="PROSITE" id="PS00178">
    <property type="entry name" value="AA_TRNA_LIGASE_I"/>
    <property type="match status" value="1"/>
</dbReference>
<protein>
    <recommendedName>
        <fullName evidence="1 10">Tyrosine--tRNA ligase</fullName>
        <ecNumber evidence="1 10">6.1.1.1</ecNumber>
    </recommendedName>
    <alternativeName>
        <fullName evidence="7 10">Tyrosyl-tRNA synthetase</fullName>
    </alternativeName>
</protein>
<keyword evidence="5 10" id="KW-0648">Protein biosynthesis</keyword>
<accession>A0A1G4KEN2</accession>
<reference evidence="12" key="1">
    <citation type="submission" date="2016-03" db="EMBL/GenBank/DDBJ databases">
        <authorList>
            <person name="Devillers Hugo."/>
        </authorList>
    </citation>
    <scope>NUCLEOTIDE SEQUENCE [LARGE SCALE GENOMIC DNA]</scope>
</reference>
<evidence type="ECO:0000256" key="9">
    <source>
        <dbReference type="PROSITE-ProRule" id="PRU00182"/>
    </source>
</evidence>
<dbReference type="InterPro" id="IPR014729">
    <property type="entry name" value="Rossmann-like_a/b/a_fold"/>
</dbReference>
<keyword evidence="2 10" id="KW-0436">Ligase</keyword>
<dbReference type="EMBL" id="LT598480">
    <property type="protein sequence ID" value="SCV03009.1"/>
    <property type="molecule type" value="Genomic_DNA"/>
</dbReference>
<dbReference type="GO" id="GO:0005524">
    <property type="term" value="F:ATP binding"/>
    <property type="evidence" value="ECO:0007669"/>
    <property type="project" value="UniProtKB-KW"/>
</dbReference>
<evidence type="ECO:0000313" key="12">
    <source>
        <dbReference type="Proteomes" id="UP000191144"/>
    </source>
</evidence>
<dbReference type="PANTHER" id="PTHR11766:SF0">
    <property type="entry name" value="TYROSINE--TRNA LIGASE, MITOCHONDRIAL"/>
    <property type="match status" value="1"/>
</dbReference>
<dbReference type="GO" id="GO:0003723">
    <property type="term" value="F:RNA binding"/>
    <property type="evidence" value="ECO:0007669"/>
    <property type="project" value="UniProtKB-KW"/>
</dbReference>
<evidence type="ECO:0000256" key="10">
    <source>
        <dbReference type="RuleBase" id="RU361234"/>
    </source>
</evidence>
<keyword evidence="3 10" id="KW-0547">Nucleotide-binding</keyword>
<dbReference type="CDD" id="cd00805">
    <property type="entry name" value="TyrRS_core"/>
    <property type="match status" value="1"/>
</dbReference>
<evidence type="ECO:0000256" key="3">
    <source>
        <dbReference type="ARBA" id="ARBA00022741"/>
    </source>
</evidence>
<dbReference type="NCBIfam" id="TIGR00234">
    <property type="entry name" value="tyrS"/>
    <property type="match status" value="1"/>
</dbReference>
<comment type="similarity">
    <text evidence="10">Belongs to the class-I aminoacyl-tRNA synthetase family.</text>
</comment>
<keyword evidence="9" id="KW-0694">RNA-binding</keyword>
<dbReference type="InterPro" id="IPR002307">
    <property type="entry name" value="Tyr-tRNA-ligase"/>
</dbReference>
<dbReference type="Gene3D" id="3.10.290.10">
    <property type="entry name" value="RNA-binding S4 domain"/>
    <property type="match status" value="1"/>
</dbReference>
<dbReference type="SUPFAM" id="SSF55174">
    <property type="entry name" value="Alpha-L RNA-binding motif"/>
    <property type="match status" value="1"/>
</dbReference>
<dbReference type="FunFam" id="1.10.240.10:FF:000001">
    <property type="entry name" value="Tyrosine--tRNA ligase"/>
    <property type="match status" value="1"/>
</dbReference>
<evidence type="ECO:0000256" key="4">
    <source>
        <dbReference type="ARBA" id="ARBA00022840"/>
    </source>
</evidence>
<evidence type="ECO:0000256" key="2">
    <source>
        <dbReference type="ARBA" id="ARBA00022598"/>
    </source>
</evidence>
<dbReference type="GO" id="GO:0005829">
    <property type="term" value="C:cytosol"/>
    <property type="evidence" value="ECO:0007669"/>
    <property type="project" value="TreeGrafter"/>
</dbReference>
<dbReference type="InterPro" id="IPR001412">
    <property type="entry name" value="aa-tRNA-synth_I_CS"/>
</dbReference>
<evidence type="ECO:0000313" key="11">
    <source>
        <dbReference type="EMBL" id="SCV03009.1"/>
    </source>
</evidence>
<dbReference type="EC" id="6.1.1.1" evidence="1 10"/>
<dbReference type="GO" id="GO:0004831">
    <property type="term" value="F:tyrosine-tRNA ligase activity"/>
    <property type="evidence" value="ECO:0007669"/>
    <property type="project" value="UniProtKB-EC"/>
</dbReference>
<evidence type="ECO:0000256" key="1">
    <source>
        <dbReference type="ARBA" id="ARBA00013160"/>
    </source>
</evidence>
<evidence type="ECO:0000256" key="5">
    <source>
        <dbReference type="ARBA" id="ARBA00022917"/>
    </source>
</evidence>
<name>A0A1G4KEN2_9SACH</name>
<dbReference type="GO" id="GO:0006437">
    <property type="term" value="P:tyrosyl-tRNA aminoacylation"/>
    <property type="evidence" value="ECO:0007669"/>
    <property type="project" value="InterPro"/>
</dbReference>